<dbReference type="PANTHER" id="PTHR34186:SF2">
    <property type="entry name" value="CYANATE HYDRATASE"/>
    <property type="match status" value="1"/>
</dbReference>
<keyword evidence="2" id="KW-0812">Transmembrane</keyword>
<keyword evidence="2" id="KW-0472">Membrane</keyword>
<comment type="caution">
    <text evidence="3">The sequence shown here is derived from an EMBL/GenBank/DDBJ whole genome shotgun (WGS) entry which is preliminary data.</text>
</comment>
<evidence type="ECO:0000313" key="3">
    <source>
        <dbReference type="EMBL" id="KAL3624750.1"/>
    </source>
</evidence>
<proteinExistence type="predicted"/>
<reference evidence="4" key="1">
    <citation type="journal article" date="2024" name="IScience">
        <title>Strigolactones Initiate the Formation of Haustorium-like Structures in Castilleja.</title>
        <authorList>
            <person name="Buerger M."/>
            <person name="Peterson D."/>
            <person name="Chory J."/>
        </authorList>
    </citation>
    <scope>NUCLEOTIDE SEQUENCE [LARGE SCALE GENOMIC DNA]</scope>
</reference>
<dbReference type="InterPro" id="IPR008076">
    <property type="entry name" value="Cyanase"/>
</dbReference>
<dbReference type="AlphaFoldDB" id="A0ABD3C4M8"/>
<feature type="region of interest" description="Disordered" evidence="1">
    <location>
        <begin position="173"/>
        <end position="201"/>
    </location>
</feature>
<evidence type="ECO:0000313" key="4">
    <source>
        <dbReference type="Proteomes" id="UP001632038"/>
    </source>
</evidence>
<gene>
    <name evidence="3" type="ORF">CASFOL_031418</name>
</gene>
<feature type="compositionally biased region" description="Polar residues" evidence="1">
    <location>
        <begin position="185"/>
        <end position="201"/>
    </location>
</feature>
<evidence type="ECO:0000256" key="2">
    <source>
        <dbReference type="SAM" id="Phobius"/>
    </source>
</evidence>
<sequence>MNRRNRNRREPPAVTVRFRFPPRPSKNRRFRIGSSPVRNREPVYLGTIQRSTSTAQLAAGRRPGGDGDQSFFCRRATCREAEIGKSYGQIAEETGLTNVYVAQLLRRQAQLKPITAPKLRASLTGLTDVLIHEMMQPPLRLYDPNIIQDPTIYRVKGVDGKDRVVLTMDGKYLPHSEQGTAPGENPSTGRGSPTRVLSGSTPSRVCGRWRFRARTQTVLVSIVSIGSLFVLSKSNGFVGIWVALTIYMGLRTFAWFWRWELEQGHGTFLRVVDHRHRTTYDRRVVIRQGAATVVVFGSHRRVVLGRR</sequence>
<keyword evidence="2" id="KW-1133">Transmembrane helix</keyword>
<feature type="transmembrane region" description="Helical" evidence="2">
    <location>
        <begin position="213"/>
        <end position="232"/>
    </location>
</feature>
<dbReference type="EMBL" id="JAVIJP010000053">
    <property type="protein sequence ID" value="KAL3624750.1"/>
    <property type="molecule type" value="Genomic_DNA"/>
</dbReference>
<organism evidence="3 4">
    <name type="scientific">Castilleja foliolosa</name>
    <dbReference type="NCBI Taxonomy" id="1961234"/>
    <lineage>
        <taxon>Eukaryota</taxon>
        <taxon>Viridiplantae</taxon>
        <taxon>Streptophyta</taxon>
        <taxon>Embryophyta</taxon>
        <taxon>Tracheophyta</taxon>
        <taxon>Spermatophyta</taxon>
        <taxon>Magnoliopsida</taxon>
        <taxon>eudicotyledons</taxon>
        <taxon>Gunneridae</taxon>
        <taxon>Pentapetalae</taxon>
        <taxon>asterids</taxon>
        <taxon>lamiids</taxon>
        <taxon>Lamiales</taxon>
        <taxon>Orobanchaceae</taxon>
        <taxon>Pedicularideae</taxon>
        <taxon>Castillejinae</taxon>
        <taxon>Castilleja</taxon>
    </lineage>
</organism>
<accession>A0ABD3C4M8</accession>
<dbReference type="PANTHER" id="PTHR34186">
    <property type="entry name" value="CYANATE HYDRATASE"/>
    <property type="match status" value="1"/>
</dbReference>
<protein>
    <submittedName>
        <fullName evidence="3">Uncharacterized protein</fullName>
    </submittedName>
</protein>
<dbReference type="PRINTS" id="PR01693">
    <property type="entry name" value="CYANASE"/>
</dbReference>
<evidence type="ECO:0000256" key="1">
    <source>
        <dbReference type="SAM" id="MobiDB-lite"/>
    </source>
</evidence>
<name>A0ABD3C4M8_9LAMI</name>
<dbReference type="Proteomes" id="UP001632038">
    <property type="component" value="Unassembled WGS sequence"/>
</dbReference>
<keyword evidence="4" id="KW-1185">Reference proteome</keyword>